<dbReference type="Proteomes" id="UP001162156">
    <property type="component" value="Unassembled WGS sequence"/>
</dbReference>
<dbReference type="Pfam" id="PF03227">
    <property type="entry name" value="GILT"/>
    <property type="match status" value="1"/>
</dbReference>
<name>A0AAV8ZJJ5_9CUCU</name>
<keyword evidence="5" id="KW-0325">Glycoprotein</keyword>
<feature type="chain" id="PRO_5043350529" description="Gamma-interferon-inducible lysosomal thiol reductase" evidence="6">
    <location>
        <begin position="19"/>
        <end position="204"/>
    </location>
</feature>
<dbReference type="Gene3D" id="3.40.30.10">
    <property type="entry name" value="Glutaredoxin"/>
    <property type="match status" value="1"/>
</dbReference>
<comment type="similarity">
    <text evidence="2">Belongs to the GILT family.</text>
</comment>
<evidence type="ECO:0000256" key="3">
    <source>
        <dbReference type="ARBA" id="ARBA00022525"/>
    </source>
</evidence>
<evidence type="ECO:0000256" key="5">
    <source>
        <dbReference type="ARBA" id="ARBA00023180"/>
    </source>
</evidence>
<feature type="signal peptide" evidence="6">
    <location>
        <begin position="1"/>
        <end position="18"/>
    </location>
</feature>
<evidence type="ECO:0000256" key="6">
    <source>
        <dbReference type="SAM" id="SignalP"/>
    </source>
</evidence>
<evidence type="ECO:0000256" key="4">
    <source>
        <dbReference type="ARBA" id="ARBA00022729"/>
    </source>
</evidence>
<comment type="subcellular location">
    <subcellularLocation>
        <location evidence="1">Secreted</location>
    </subcellularLocation>
</comment>
<protein>
    <recommendedName>
        <fullName evidence="9">Gamma-interferon-inducible lysosomal thiol reductase</fullName>
    </recommendedName>
</protein>
<comment type="caution">
    <text evidence="7">The sequence shown here is derived from an EMBL/GenBank/DDBJ whole genome shotgun (WGS) entry which is preliminary data.</text>
</comment>
<evidence type="ECO:0000313" key="8">
    <source>
        <dbReference type="Proteomes" id="UP001162156"/>
    </source>
</evidence>
<evidence type="ECO:0000313" key="7">
    <source>
        <dbReference type="EMBL" id="KAJ8965016.1"/>
    </source>
</evidence>
<reference evidence="7" key="1">
    <citation type="journal article" date="2023" name="Insect Mol. Biol.">
        <title>Genome sequencing provides insights into the evolution of gene families encoding plant cell wall-degrading enzymes in longhorned beetles.</title>
        <authorList>
            <person name="Shin N.R."/>
            <person name="Okamura Y."/>
            <person name="Kirsch R."/>
            <person name="Pauchet Y."/>
        </authorList>
    </citation>
    <scope>NUCLEOTIDE SEQUENCE</scope>
    <source>
        <strain evidence="7">RBIC_L_NR</strain>
    </source>
</reference>
<evidence type="ECO:0008006" key="9">
    <source>
        <dbReference type="Google" id="ProtNLM"/>
    </source>
</evidence>
<dbReference type="GO" id="GO:0005576">
    <property type="term" value="C:extracellular region"/>
    <property type="evidence" value="ECO:0007669"/>
    <property type="project" value="UniProtKB-SubCell"/>
</dbReference>
<evidence type="ECO:0000256" key="2">
    <source>
        <dbReference type="ARBA" id="ARBA00005679"/>
    </source>
</evidence>
<dbReference type="AlphaFoldDB" id="A0AAV8ZJJ5"/>
<dbReference type="EMBL" id="JANEYF010001281">
    <property type="protein sequence ID" value="KAJ8965016.1"/>
    <property type="molecule type" value="Genomic_DNA"/>
</dbReference>
<dbReference type="PANTHER" id="PTHR13234">
    <property type="entry name" value="GAMMA-INTERFERON INDUCIBLE LYSOSOMAL THIOL REDUCTASE GILT"/>
    <property type="match status" value="1"/>
</dbReference>
<proteinExistence type="inferred from homology"/>
<keyword evidence="4 6" id="KW-0732">Signal</keyword>
<gene>
    <name evidence="7" type="ORF">NQ314_004414</name>
</gene>
<dbReference type="PANTHER" id="PTHR13234:SF8">
    <property type="entry name" value="GAMMA-INTERFERON-INDUCIBLE LYSOSOMAL THIOL REDUCTASE"/>
    <property type="match status" value="1"/>
</dbReference>
<accession>A0AAV8ZJJ5</accession>
<evidence type="ECO:0000256" key="1">
    <source>
        <dbReference type="ARBA" id="ARBA00004613"/>
    </source>
</evidence>
<dbReference type="InterPro" id="IPR036249">
    <property type="entry name" value="Thioredoxin-like_sf"/>
</dbReference>
<dbReference type="SUPFAM" id="SSF52833">
    <property type="entry name" value="Thioredoxin-like"/>
    <property type="match status" value="1"/>
</dbReference>
<sequence length="204" mass="22522">MWKITFNFFAFCVCLSMAAKIKVSVFYESLCPDSINFTVTQLTPAYEIIADKIDLDFVPFGFAIADNESGEWNFTCQHGDGECYGNKVHSCALALFPKEISTQFVLCAMASDDSSSEENLRECAATTKIAWPSLQQCLTSGKADELLAANGIRTSSVDPSIDFIPTIIYNDIYSDPLESLSLTSFLDLVEFLSEESECGACHFK</sequence>
<keyword evidence="3" id="KW-0964">Secreted</keyword>
<keyword evidence="8" id="KW-1185">Reference proteome</keyword>
<dbReference type="GO" id="GO:0016671">
    <property type="term" value="F:oxidoreductase activity, acting on a sulfur group of donors, disulfide as acceptor"/>
    <property type="evidence" value="ECO:0007669"/>
    <property type="project" value="InterPro"/>
</dbReference>
<dbReference type="InterPro" id="IPR004911">
    <property type="entry name" value="Interferon-induced_GILT"/>
</dbReference>
<organism evidence="7 8">
    <name type="scientific">Rhamnusium bicolor</name>
    <dbReference type="NCBI Taxonomy" id="1586634"/>
    <lineage>
        <taxon>Eukaryota</taxon>
        <taxon>Metazoa</taxon>
        <taxon>Ecdysozoa</taxon>
        <taxon>Arthropoda</taxon>
        <taxon>Hexapoda</taxon>
        <taxon>Insecta</taxon>
        <taxon>Pterygota</taxon>
        <taxon>Neoptera</taxon>
        <taxon>Endopterygota</taxon>
        <taxon>Coleoptera</taxon>
        <taxon>Polyphaga</taxon>
        <taxon>Cucujiformia</taxon>
        <taxon>Chrysomeloidea</taxon>
        <taxon>Cerambycidae</taxon>
        <taxon>Lepturinae</taxon>
        <taxon>Rhagiini</taxon>
        <taxon>Rhamnusium</taxon>
    </lineage>
</organism>